<dbReference type="Proteomes" id="UP000474640">
    <property type="component" value="Unassembled WGS sequence"/>
</dbReference>
<organism evidence="1 2">
    <name type="scientific">Orbilia oligospora</name>
    <name type="common">Nematode-trapping fungus</name>
    <name type="synonym">Arthrobotrys oligospora</name>
    <dbReference type="NCBI Taxonomy" id="2813651"/>
    <lineage>
        <taxon>Eukaryota</taxon>
        <taxon>Fungi</taxon>
        <taxon>Dikarya</taxon>
        <taxon>Ascomycota</taxon>
        <taxon>Pezizomycotina</taxon>
        <taxon>Orbiliomycetes</taxon>
        <taxon>Orbiliales</taxon>
        <taxon>Orbiliaceae</taxon>
        <taxon>Orbilia</taxon>
    </lineage>
</organism>
<evidence type="ECO:0000313" key="1">
    <source>
        <dbReference type="EMBL" id="KAF3290996.1"/>
    </source>
</evidence>
<accession>A0A7C8VZT6</accession>
<reference evidence="1 2" key="1">
    <citation type="submission" date="2020-01" db="EMBL/GenBank/DDBJ databases">
        <authorList>
            <person name="Palmer J.M."/>
        </authorList>
    </citation>
    <scope>NUCLEOTIDE SEQUENCE [LARGE SCALE GENOMIC DNA]</scope>
    <source>
        <strain evidence="1 2">TWF970</strain>
    </source>
</reference>
<gene>
    <name evidence="1" type="ORF">TWF970_000249</name>
</gene>
<proteinExistence type="predicted"/>
<sequence length="157" mass="17966">MEELLFMIEQTALAINDIDHIHKAFVRPIAQPAFPPLPGTTAIRFAAVWHVERIFEAVAVAPIPVPAWQRHRRRREDLDRVIIRDIVPIILTITTHQIILVTTFASFTSNKFDPETFLIIKSCLLSSPFVWYIAKICGSDLGFLGQIVDGSWKGFWW</sequence>
<name>A0A7C8VZT6_ORBOL</name>
<protein>
    <submittedName>
        <fullName evidence="1">Uncharacterized protein</fullName>
    </submittedName>
</protein>
<comment type="caution">
    <text evidence="1">The sequence shown here is derived from an EMBL/GenBank/DDBJ whole genome shotgun (WGS) entry which is preliminary data.</text>
</comment>
<evidence type="ECO:0000313" key="2">
    <source>
        <dbReference type="Proteomes" id="UP000474640"/>
    </source>
</evidence>
<dbReference type="AlphaFoldDB" id="A0A7C8VZT6"/>
<dbReference type="EMBL" id="JAABOJ010000001">
    <property type="protein sequence ID" value="KAF3290996.1"/>
    <property type="molecule type" value="Genomic_DNA"/>
</dbReference>